<dbReference type="Pfam" id="PF05685">
    <property type="entry name" value="Uma2"/>
    <property type="match status" value="1"/>
</dbReference>
<feature type="non-terminal residue" evidence="2">
    <location>
        <position position="167"/>
    </location>
</feature>
<evidence type="ECO:0000313" key="2">
    <source>
        <dbReference type="EMBL" id="KYF60167.1"/>
    </source>
</evidence>
<dbReference type="Gene3D" id="3.90.1570.10">
    <property type="entry name" value="tt1808, chain A"/>
    <property type="match status" value="1"/>
</dbReference>
<reference evidence="2 3" key="1">
    <citation type="submission" date="2014-02" db="EMBL/GenBank/DDBJ databases">
        <title>The small core and large imbalanced accessory genome model reveals a collaborative survival strategy of Sorangium cellulosum strains in nature.</title>
        <authorList>
            <person name="Han K."/>
            <person name="Peng R."/>
            <person name="Blom J."/>
            <person name="Li Y.-Z."/>
        </authorList>
    </citation>
    <scope>NUCLEOTIDE SEQUENCE [LARGE SCALE GENOMIC DNA]</scope>
    <source>
        <strain evidence="2 3">So0157-25</strain>
    </source>
</reference>
<dbReference type="CDD" id="cd06260">
    <property type="entry name" value="DUF820-like"/>
    <property type="match status" value="1"/>
</dbReference>
<dbReference type="PANTHER" id="PTHR34107:SF4">
    <property type="entry name" value="SLL1222 PROTEIN"/>
    <property type="match status" value="1"/>
</dbReference>
<name>A0A150PWN2_SORCE</name>
<organism evidence="2 3">
    <name type="scientific">Sorangium cellulosum</name>
    <name type="common">Polyangium cellulosum</name>
    <dbReference type="NCBI Taxonomy" id="56"/>
    <lineage>
        <taxon>Bacteria</taxon>
        <taxon>Pseudomonadati</taxon>
        <taxon>Myxococcota</taxon>
        <taxon>Polyangia</taxon>
        <taxon>Polyangiales</taxon>
        <taxon>Polyangiaceae</taxon>
        <taxon>Sorangium</taxon>
    </lineage>
</organism>
<dbReference type="InterPro" id="IPR012296">
    <property type="entry name" value="Nuclease_put_TT1808"/>
</dbReference>
<dbReference type="EMBL" id="JELY01000151">
    <property type="protein sequence ID" value="KYF60167.1"/>
    <property type="molecule type" value="Genomic_DNA"/>
</dbReference>
<evidence type="ECO:0000259" key="1">
    <source>
        <dbReference type="Pfam" id="PF05685"/>
    </source>
</evidence>
<dbReference type="SUPFAM" id="SSF52980">
    <property type="entry name" value="Restriction endonuclease-like"/>
    <property type="match status" value="1"/>
</dbReference>
<accession>A0A150PWN2</accession>
<comment type="caution">
    <text evidence="2">The sequence shown here is derived from an EMBL/GenBank/DDBJ whole genome shotgun (WGS) entry which is preliminary data.</text>
</comment>
<dbReference type="Proteomes" id="UP000075420">
    <property type="component" value="Unassembled WGS sequence"/>
</dbReference>
<gene>
    <name evidence="2" type="ORF">BE08_04910</name>
</gene>
<dbReference type="AlphaFoldDB" id="A0A150PWN2"/>
<protein>
    <recommendedName>
        <fullName evidence="1">Putative restriction endonuclease domain-containing protein</fullName>
    </recommendedName>
</protein>
<sequence>MGFPAEKSQRATLADLEAVPPPLVGELIRGTLYVFPRPAPPHAHASSVLGADLVGPFQRGRGGPGGWRILDEPELLLGPPGDEDDMVPDLAGWRIERMPRLPTTAKFTLAPDWVCEVLSPSTVVTDRAEKMPAYARHGVRHLWLLDPLARTLEVFALEAGRWVVVGV</sequence>
<dbReference type="InterPro" id="IPR011335">
    <property type="entry name" value="Restrct_endonuc-II-like"/>
</dbReference>
<feature type="domain" description="Putative restriction endonuclease" evidence="1">
    <location>
        <begin position="26"/>
        <end position="165"/>
    </location>
</feature>
<proteinExistence type="predicted"/>
<evidence type="ECO:0000313" key="3">
    <source>
        <dbReference type="Proteomes" id="UP000075420"/>
    </source>
</evidence>
<dbReference type="InterPro" id="IPR008538">
    <property type="entry name" value="Uma2"/>
</dbReference>
<dbReference type="PANTHER" id="PTHR34107">
    <property type="entry name" value="SLL0198 PROTEIN-RELATED"/>
    <property type="match status" value="1"/>
</dbReference>